<reference evidence="4" key="3">
    <citation type="submission" date="2015-06" db="UniProtKB">
        <authorList>
            <consortium name="EnsemblMetazoa"/>
        </authorList>
    </citation>
    <scope>IDENTIFICATION</scope>
</reference>
<dbReference type="EMBL" id="AMQM01009553">
    <property type="status" value="NOT_ANNOTATED_CDS"/>
    <property type="molecule type" value="Genomic_DNA"/>
</dbReference>
<dbReference type="PANTHER" id="PTHR11733:SF167">
    <property type="entry name" value="FI17812P1-RELATED"/>
    <property type="match status" value="1"/>
</dbReference>
<accession>T1FKW6</accession>
<reference evidence="5" key="1">
    <citation type="submission" date="2012-12" db="EMBL/GenBank/DDBJ databases">
        <authorList>
            <person name="Hellsten U."/>
            <person name="Grimwood J."/>
            <person name="Chapman J.A."/>
            <person name="Shapiro H."/>
            <person name="Aerts A."/>
            <person name="Otillar R.P."/>
            <person name="Terry A.Y."/>
            <person name="Boore J.L."/>
            <person name="Simakov O."/>
            <person name="Marletaz F."/>
            <person name="Cho S.-J."/>
            <person name="Edsinger-Gonzales E."/>
            <person name="Havlak P."/>
            <person name="Kuo D.-H."/>
            <person name="Larsson T."/>
            <person name="Lv J."/>
            <person name="Arendt D."/>
            <person name="Savage R."/>
            <person name="Osoegawa K."/>
            <person name="de Jong P."/>
            <person name="Lindberg D.R."/>
            <person name="Seaver E.C."/>
            <person name="Weisblat D.A."/>
            <person name="Putnam N.H."/>
            <person name="Grigoriev I.V."/>
            <person name="Rokhsar D.S."/>
        </authorList>
    </citation>
    <scope>NUCLEOTIDE SEQUENCE</scope>
</reference>
<protein>
    <recommendedName>
        <fullName evidence="2">Peptidase M13 C-terminal domain-containing protein</fullName>
    </recommendedName>
</protein>
<dbReference type="InterPro" id="IPR000718">
    <property type="entry name" value="Peptidase_M13"/>
</dbReference>
<reference evidence="3 5" key="2">
    <citation type="journal article" date="2013" name="Nature">
        <title>Insights into bilaterian evolution from three spiralian genomes.</title>
        <authorList>
            <person name="Simakov O."/>
            <person name="Marletaz F."/>
            <person name="Cho S.J."/>
            <person name="Edsinger-Gonzales E."/>
            <person name="Havlak P."/>
            <person name="Hellsten U."/>
            <person name="Kuo D.H."/>
            <person name="Larsson T."/>
            <person name="Lv J."/>
            <person name="Arendt D."/>
            <person name="Savage R."/>
            <person name="Osoegawa K."/>
            <person name="de Jong P."/>
            <person name="Grimwood J."/>
            <person name="Chapman J.A."/>
            <person name="Shapiro H."/>
            <person name="Aerts A."/>
            <person name="Otillar R.P."/>
            <person name="Terry A.Y."/>
            <person name="Boore J.L."/>
            <person name="Grigoriev I.V."/>
            <person name="Lindberg D.R."/>
            <person name="Seaver E.C."/>
            <person name="Weisblat D.A."/>
            <person name="Putnam N.H."/>
            <person name="Rokhsar D.S."/>
        </authorList>
    </citation>
    <scope>NUCLEOTIDE SEQUENCE</scope>
</reference>
<dbReference type="GO" id="GO:0004222">
    <property type="term" value="F:metalloendopeptidase activity"/>
    <property type="evidence" value="ECO:0007669"/>
    <property type="project" value="InterPro"/>
</dbReference>
<dbReference type="EnsemblMetazoa" id="HelroT184276">
    <property type="protein sequence ID" value="HelroP184276"/>
    <property type="gene ID" value="HelroG184276"/>
</dbReference>
<evidence type="ECO:0000313" key="3">
    <source>
        <dbReference type="EMBL" id="ESO03508.1"/>
    </source>
</evidence>
<organism evidence="4 5">
    <name type="scientific">Helobdella robusta</name>
    <name type="common">Californian leech</name>
    <dbReference type="NCBI Taxonomy" id="6412"/>
    <lineage>
        <taxon>Eukaryota</taxon>
        <taxon>Metazoa</taxon>
        <taxon>Spiralia</taxon>
        <taxon>Lophotrochozoa</taxon>
        <taxon>Annelida</taxon>
        <taxon>Clitellata</taxon>
        <taxon>Hirudinea</taxon>
        <taxon>Rhynchobdellida</taxon>
        <taxon>Glossiphoniidae</taxon>
        <taxon>Helobdella</taxon>
    </lineage>
</organism>
<dbReference type="eggNOG" id="KOG3624">
    <property type="taxonomic scope" value="Eukaryota"/>
</dbReference>
<evidence type="ECO:0000256" key="1">
    <source>
        <dbReference type="ARBA" id="ARBA00007357"/>
    </source>
</evidence>
<dbReference type="Proteomes" id="UP000015101">
    <property type="component" value="Unassembled WGS sequence"/>
</dbReference>
<feature type="domain" description="Peptidase M13 C-terminal" evidence="2">
    <location>
        <begin position="158"/>
        <end position="314"/>
    </location>
</feature>
<dbReference type="RefSeq" id="XP_009018393.1">
    <property type="nucleotide sequence ID" value="XM_009020145.1"/>
</dbReference>
<dbReference type="GeneID" id="20209465"/>
<dbReference type="InParanoid" id="T1FKW6"/>
<dbReference type="CTD" id="20209465"/>
<dbReference type="SUPFAM" id="SSF55486">
    <property type="entry name" value="Metalloproteases ('zincins'), catalytic domain"/>
    <property type="match status" value="1"/>
</dbReference>
<proteinExistence type="inferred from homology"/>
<dbReference type="Gene3D" id="3.40.390.10">
    <property type="entry name" value="Collagenase (Catalytic Domain)"/>
    <property type="match status" value="1"/>
</dbReference>
<dbReference type="KEGG" id="hro:HELRODRAFT_184276"/>
<keyword evidence="5" id="KW-1185">Reference proteome</keyword>
<evidence type="ECO:0000313" key="4">
    <source>
        <dbReference type="EnsemblMetazoa" id="HelroP184276"/>
    </source>
</evidence>
<dbReference type="AlphaFoldDB" id="T1FKW6"/>
<gene>
    <name evidence="4" type="primary">20209465</name>
    <name evidence="3" type="ORF">HELRODRAFT_184276</name>
</gene>
<dbReference type="Pfam" id="PF01431">
    <property type="entry name" value="Peptidase_M13"/>
    <property type="match status" value="1"/>
</dbReference>
<sequence>MDGFDDQLARQNATLERNSSFCYTLTKKLFPLAMSKILIKKVWRYGDEDHVEAIEIIGHNIFFLSDQDVDVMYESLKLSNSKFYRNLLQIKAFNLNKTLQAIGTNDPVVESLTFGSAGVIVANILTQDLVDLVIQISNYNLNQNNEMSSSQNCTLKLDLGKKFDSNGNFVGWVSNETEEMFKKRDSCLAQQYDSYRKTYLNLPLVTFYQADSPNSTVNVNFMDPISIKLALLAYSQWLKANQFEERLPGFVGNNHIKIFLYAFSQSWCNYPDPEDSDFKNASARVNLPLMNFEGLAKIYGCSPGRKMNPADKCYLIANTF</sequence>
<evidence type="ECO:0000259" key="2">
    <source>
        <dbReference type="Pfam" id="PF01431"/>
    </source>
</evidence>
<comment type="similarity">
    <text evidence="1">Belongs to the peptidase M13 family.</text>
</comment>
<dbReference type="InterPro" id="IPR018497">
    <property type="entry name" value="Peptidase_M13_C"/>
</dbReference>
<dbReference type="PROSITE" id="PS51885">
    <property type="entry name" value="NEPRILYSIN"/>
    <property type="match status" value="1"/>
</dbReference>
<dbReference type="InterPro" id="IPR024079">
    <property type="entry name" value="MetalloPept_cat_dom_sf"/>
</dbReference>
<dbReference type="EMBL" id="KB096613">
    <property type="protein sequence ID" value="ESO03508.1"/>
    <property type="molecule type" value="Genomic_DNA"/>
</dbReference>
<dbReference type="GO" id="GO:0006508">
    <property type="term" value="P:proteolysis"/>
    <property type="evidence" value="ECO:0007669"/>
    <property type="project" value="InterPro"/>
</dbReference>
<dbReference type="PANTHER" id="PTHR11733">
    <property type="entry name" value="ZINC METALLOPROTEASE FAMILY M13 NEPRILYSIN-RELATED"/>
    <property type="match status" value="1"/>
</dbReference>
<evidence type="ECO:0000313" key="5">
    <source>
        <dbReference type="Proteomes" id="UP000015101"/>
    </source>
</evidence>
<name>T1FKW6_HELRO</name>
<dbReference type="HOGENOM" id="CLU_869533_0_0_1"/>